<accession>A0ABV4MR54</accession>
<evidence type="ECO:0000313" key="2">
    <source>
        <dbReference type="Proteomes" id="UP001570071"/>
    </source>
</evidence>
<dbReference type="EMBL" id="JBFSSG010000001">
    <property type="protein sequence ID" value="MEZ8719617.1"/>
    <property type="molecule type" value="Genomic_DNA"/>
</dbReference>
<reference evidence="1 2" key="1">
    <citation type="journal article" date="2024" name="ISME J.">
        <title>Tailless and filamentous prophages are predominant in marine Vibrio.</title>
        <authorList>
            <person name="Steensen K."/>
            <person name="Seneca J."/>
            <person name="Bartlau N."/>
            <person name="Yu X.A."/>
            <person name="Hussain F.A."/>
            <person name="Polz M.F."/>
        </authorList>
    </citation>
    <scope>NUCLEOTIDE SEQUENCE [LARGE SCALE GENOMIC DNA]</scope>
    <source>
        <strain evidence="1 2">10N.239.312.F12</strain>
    </source>
</reference>
<gene>
    <name evidence="1" type="ORF">AB6D66_00965</name>
</gene>
<protein>
    <submittedName>
        <fullName evidence="1">Uncharacterized protein</fullName>
    </submittedName>
</protein>
<organism evidence="1 2">
    <name type="scientific">Vibrio pomeroyi</name>
    <dbReference type="NCBI Taxonomy" id="198832"/>
    <lineage>
        <taxon>Bacteria</taxon>
        <taxon>Pseudomonadati</taxon>
        <taxon>Pseudomonadota</taxon>
        <taxon>Gammaproteobacteria</taxon>
        <taxon>Vibrionales</taxon>
        <taxon>Vibrionaceae</taxon>
        <taxon>Vibrio</taxon>
    </lineage>
</organism>
<comment type="caution">
    <text evidence="1">The sequence shown here is derived from an EMBL/GenBank/DDBJ whole genome shotgun (WGS) entry which is preliminary data.</text>
</comment>
<proteinExistence type="predicted"/>
<sequence length="99" mass="11141">MAIEDRVMDAQRKGFDVVASIRGFRVALSPLVYFYIDVTAVNKNKKGQEIDLGFWPGMTNELEVAEDALAEIKQKNPMVEIVHSKDPVFLSRLHNPLPA</sequence>
<keyword evidence="2" id="KW-1185">Reference proteome</keyword>
<name>A0ABV4MR54_9VIBR</name>
<evidence type="ECO:0000313" key="1">
    <source>
        <dbReference type="EMBL" id="MEZ8719617.1"/>
    </source>
</evidence>
<dbReference type="RefSeq" id="WP_372121866.1">
    <property type="nucleotide sequence ID" value="NZ_JBFSSG010000001.1"/>
</dbReference>
<dbReference type="Proteomes" id="UP001570071">
    <property type="component" value="Unassembled WGS sequence"/>
</dbReference>